<dbReference type="Pfam" id="PF02518">
    <property type="entry name" value="HATPase_c"/>
    <property type="match status" value="1"/>
</dbReference>
<dbReference type="InterPro" id="IPR004358">
    <property type="entry name" value="Sig_transdc_His_kin-like_C"/>
</dbReference>
<evidence type="ECO:0000259" key="9">
    <source>
        <dbReference type="PROSITE" id="PS50109"/>
    </source>
</evidence>
<evidence type="ECO:0000313" key="11">
    <source>
        <dbReference type="Proteomes" id="UP001221411"/>
    </source>
</evidence>
<keyword evidence="7" id="KW-0067">ATP-binding</keyword>
<dbReference type="PANTHER" id="PTHR42878:SF7">
    <property type="entry name" value="SENSOR HISTIDINE KINASE GLRK"/>
    <property type="match status" value="1"/>
</dbReference>
<sequence>MDLRRELRLLLVAVLLMVVGTVASLAILTKVGSSLAETKAAIAENAAPTVVALDQAQARLRRLHVLLLERHMGSPGDPLVRSAAIATADRELKGAIRDYLALPADPGEEPFQRAITQSLTHADRVVDRVLALEPGELGRSDLRVELDAAMAQLSLDLVEASEFSMHIANASTKTVVWISRTLVPIEATVEVFTFLATVATLALTYRMVQRARTLAAEHLTSLASRADELENFAGRVAHDLMSPLAGVALALDLASRRLTAPEDTPTQKAIVRASRTLQRVRRFVSDLLEFARAGARPLPGARARVDDAIREVADEFGPLAEDAGVELRAEPLGATCALACSPGVLSSVLSNLVQNAIKYIGDGAERCVSIRCVDLVEEVRIEVEDTGPGIAPEDRASLFDLYARGRDAKAPGLGLGLATVKRLVESHGGDIGVKAGPRRGSVFWFSMPVAAHA</sequence>
<keyword evidence="3" id="KW-0597">Phosphoprotein</keyword>
<evidence type="ECO:0000256" key="8">
    <source>
        <dbReference type="ARBA" id="ARBA00023012"/>
    </source>
</evidence>
<dbReference type="SUPFAM" id="SSF47384">
    <property type="entry name" value="Homodimeric domain of signal transducing histidine kinase"/>
    <property type="match status" value="1"/>
</dbReference>
<dbReference type="CDD" id="cd00075">
    <property type="entry name" value="HATPase"/>
    <property type="match status" value="1"/>
</dbReference>
<dbReference type="SMART" id="SM00388">
    <property type="entry name" value="HisKA"/>
    <property type="match status" value="1"/>
</dbReference>
<evidence type="ECO:0000256" key="3">
    <source>
        <dbReference type="ARBA" id="ARBA00022553"/>
    </source>
</evidence>
<evidence type="ECO:0000256" key="5">
    <source>
        <dbReference type="ARBA" id="ARBA00022741"/>
    </source>
</evidence>
<dbReference type="PROSITE" id="PS50109">
    <property type="entry name" value="HIS_KIN"/>
    <property type="match status" value="1"/>
</dbReference>
<dbReference type="InterPro" id="IPR003661">
    <property type="entry name" value="HisK_dim/P_dom"/>
</dbReference>
<dbReference type="InterPro" id="IPR036097">
    <property type="entry name" value="HisK_dim/P_sf"/>
</dbReference>
<dbReference type="CDD" id="cd00082">
    <property type="entry name" value="HisKA"/>
    <property type="match status" value="1"/>
</dbReference>
<reference evidence="10 11" key="1">
    <citation type="submission" date="2022-11" db="EMBL/GenBank/DDBJ databases">
        <title>Minimal conservation of predation-associated metabolite biosynthetic gene clusters underscores biosynthetic potential of Myxococcota including descriptions for ten novel species: Archangium lansinium sp. nov., Myxococcus landrumus sp. nov., Nannocystis bai.</title>
        <authorList>
            <person name="Ahearne A."/>
            <person name="Stevens C."/>
            <person name="Dowd S."/>
        </authorList>
    </citation>
    <scope>NUCLEOTIDE SEQUENCE [LARGE SCALE GENOMIC DNA]</scope>
    <source>
        <strain evidence="10 11">RJM3</strain>
    </source>
</reference>
<dbReference type="EMBL" id="JAQNDO010000001">
    <property type="protein sequence ID" value="MDC0743289.1"/>
    <property type="molecule type" value="Genomic_DNA"/>
</dbReference>
<dbReference type="Proteomes" id="UP001221411">
    <property type="component" value="Unassembled WGS sequence"/>
</dbReference>
<protein>
    <recommendedName>
        <fullName evidence="2">histidine kinase</fullName>
        <ecNumber evidence="2">2.7.13.3</ecNumber>
    </recommendedName>
</protein>
<evidence type="ECO:0000256" key="2">
    <source>
        <dbReference type="ARBA" id="ARBA00012438"/>
    </source>
</evidence>
<evidence type="ECO:0000256" key="7">
    <source>
        <dbReference type="ARBA" id="ARBA00022840"/>
    </source>
</evidence>
<evidence type="ECO:0000256" key="6">
    <source>
        <dbReference type="ARBA" id="ARBA00022777"/>
    </source>
</evidence>
<gene>
    <name evidence="10" type="ORF">POL67_18200</name>
</gene>
<evidence type="ECO:0000256" key="1">
    <source>
        <dbReference type="ARBA" id="ARBA00000085"/>
    </source>
</evidence>
<dbReference type="InterPro" id="IPR036890">
    <property type="entry name" value="HATPase_C_sf"/>
</dbReference>
<dbReference type="PRINTS" id="PR00344">
    <property type="entry name" value="BCTRLSENSOR"/>
</dbReference>
<dbReference type="Pfam" id="PF00512">
    <property type="entry name" value="HisKA"/>
    <property type="match status" value="1"/>
</dbReference>
<name>A0ABT5EPA4_9BACT</name>
<keyword evidence="6 10" id="KW-0418">Kinase</keyword>
<evidence type="ECO:0000256" key="4">
    <source>
        <dbReference type="ARBA" id="ARBA00022679"/>
    </source>
</evidence>
<organism evidence="10 11">
    <name type="scientific">Polyangium mundeleinium</name>
    <dbReference type="NCBI Taxonomy" id="2995306"/>
    <lineage>
        <taxon>Bacteria</taxon>
        <taxon>Pseudomonadati</taxon>
        <taxon>Myxococcota</taxon>
        <taxon>Polyangia</taxon>
        <taxon>Polyangiales</taxon>
        <taxon>Polyangiaceae</taxon>
        <taxon>Polyangium</taxon>
    </lineage>
</organism>
<dbReference type="PANTHER" id="PTHR42878">
    <property type="entry name" value="TWO-COMPONENT HISTIDINE KINASE"/>
    <property type="match status" value="1"/>
</dbReference>
<accession>A0ABT5EPA4</accession>
<evidence type="ECO:0000313" key="10">
    <source>
        <dbReference type="EMBL" id="MDC0743289.1"/>
    </source>
</evidence>
<dbReference type="SMART" id="SM00387">
    <property type="entry name" value="HATPase_c"/>
    <property type="match status" value="1"/>
</dbReference>
<dbReference type="GO" id="GO:0016301">
    <property type="term" value="F:kinase activity"/>
    <property type="evidence" value="ECO:0007669"/>
    <property type="project" value="UniProtKB-KW"/>
</dbReference>
<keyword evidence="11" id="KW-1185">Reference proteome</keyword>
<dbReference type="EC" id="2.7.13.3" evidence="2"/>
<dbReference type="InterPro" id="IPR050351">
    <property type="entry name" value="BphY/WalK/GraS-like"/>
</dbReference>
<dbReference type="InterPro" id="IPR005467">
    <property type="entry name" value="His_kinase_dom"/>
</dbReference>
<dbReference type="SUPFAM" id="SSF55874">
    <property type="entry name" value="ATPase domain of HSP90 chaperone/DNA topoisomerase II/histidine kinase"/>
    <property type="match status" value="1"/>
</dbReference>
<feature type="domain" description="Histidine kinase" evidence="9">
    <location>
        <begin position="235"/>
        <end position="451"/>
    </location>
</feature>
<dbReference type="Gene3D" id="3.30.565.10">
    <property type="entry name" value="Histidine kinase-like ATPase, C-terminal domain"/>
    <property type="match status" value="1"/>
</dbReference>
<keyword evidence="4" id="KW-0808">Transferase</keyword>
<comment type="caution">
    <text evidence="10">The sequence shown here is derived from an EMBL/GenBank/DDBJ whole genome shotgun (WGS) entry which is preliminary data.</text>
</comment>
<dbReference type="Gene3D" id="1.10.287.130">
    <property type="match status" value="1"/>
</dbReference>
<dbReference type="RefSeq" id="WP_271918682.1">
    <property type="nucleotide sequence ID" value="NZ_JAQNDO010000001.1"/>
</dbReference>
<keyword evidence="5" id="KW-0547">Nucleotide-binding</keyword>
<proteinExistence type="predicted"/>
<comment type="catalytic activity">
    <reaction evidence="1">
        <text>ATP + protein L-histidine = ADP + protein N-phospho-L-histidine.</text>
        <dbReference type="EC" id="2.7.13.3"/>
    </reaction>
</comment>
<keyword evidence="8" id="KW-0902">Two-component regulatory system</keyword>
<dbReference type="InterPro" id="IPR003594">
    <property type="entry name" value="HATPase_dom"/>
</dbReference>